<reference evidence="2" key="1">
    <citation type="submission" date="2020-05" db="EMBL/GenBank/DDBJ databases">
        <authorList>
            <person name="Chiriac C."/>
            <person name="Salcher M."/>
            <person name="Ghai R."/>
            <person name="Kavagutti S V."/>
        </authorList>
    </citation>
    <scope>NUCLEOTIDE SEQUENCE</scope>
</reference>
<proteinExistence type="predicted"/>
<evidence type="ECO:0000256" key="1">
    <source>
        <dbReference type="SAM" id="Coils"/>
    </source>
</evidence>
<accession>A0A6J7WFX4</accession>
<sequence length="91" mass="10947">MDNNNDIPDNWWNPYEFDPFEAITQIARNQEDLYNRQTINNMLSRNQQEQLQVQQQQIQNLENTLQAQHEYIGEMVKITNLLIDELKKVQV</sequence>
<name>A0A6J7WFX4_9CAUD</name>
<evidence type="ECO:0000313" key="2">
    <source>
        <dbReference type="EMBL" id="CAB5207123.1"/>
    </source>
</evidence>
<gene>
    <name evidence="2" type="ORF">UFOVP180_30</name>
</gene>
<dbReference type="EMBL" id="LR798227">
    <property type="protein sequence ID" value="CAB5207123.1"/>
    <property type="molecule type" value="Genomic_DNA"/>
</dbReference>
<feature type="coiled-coil region" evidence="1">
    <location>
        <begin position="39"/>
        <end position="71"/>
    </location>
</feature>
<keyword evidence="1" id="KW-0175">Coiled coil</keyword>
<protein>
    <submittedName>
        <fullName evidence="2">Uncharacterized protein</fullName>
    </submittedName>
</protein>
<organism evidence="2">
    <name type="scientific">uncultured Caudovirales phage</name>
    <dbReference type="NCBI Taxonomy" id="2100421"/>
    <lineage>
        <taxon>Viruses</taxon>
        <taxon>Duplodnaviria</taxon>
        <taxon>Heunggongvirae</taxon>
        <taxon>Uroviricota</taxon>
        <taxon>Caudoviricetes</taxon>
        <taxon>Peduoviridae</taxon>
        <taxon>Maltschvirus</taxon>
        <taxon>Maltschvirus maltsch</taxon>
    </lineage>
</organism>